<proteinExistence type="predicted"/>
<keyword evidence="3" id="KW-1185">Reference proteome</keyword>
<feature type="region of interest" description="Disordered" evidence="1">
    <location>
        <begin position="781"/>
        <end position="808"/>
    </location>
</feature>
<feature type="compositionally biased region" description="Polar residues" evidence="1">
    <location>
        <begin position="29"/>
        <end position="38"/>
    </location>
</feature>
<feature type="compositionally biased region" description="Basic residues" evidence="1">
    <location>
        <begin position="356"/>
        <end position="370"/>
    </location>
</feature>
<feature type="compositionally biased region" description="Basic and acidic residues" evidence="1">
    <location>
        <begin position="781"/>
        <end position="799"/>
    </location>
</feature>
<dbReference type="InterPro" id="IPR012337">
    <property type="entry name" value="RNaseH-like_sf"/>
</dbReference>
<comment type="caution">
    <text evidence="2">The sequence shown here is derived from an EMBL/GenBank/DDBJ whole genome shotgun (WGS) entry which is preliminary data.</text>
</comment>
<dbReference type="SUPFAM" id="SSF53098">
    <property type="entry name" value="Ribonuclease H-like"/>
    <property type="match status" value="1"/>
</dbReference>
<dbReference type="EMBL" id="LSRX01000043">
    <property type="protein sequence ID" value="OLQ12444.1"/>
    <property type="molecule type" value="Genomic_DNA"/>
</dbReference>
<dbReference type="InterPro" id="IPR036397">
    <property type="entry name" value="RNaseH_sf"/>
</dbReference>
<feature type="region of interest" description="Disordered" evidence="1">
    <location>
        <begin position="1"/>
        <end position="65"/>
    </location>
</feature>
<name>A0A1Q9EYB9_SYMMI</name>
<protein>
    <submittedName>
        <fullName evidence="2">Uncharacterized protein</fullName>
    </submittedName>
</protein>
<feature type="compositionally biased region" description="Low complexity" evidence="1">
    <location>
        <begin position="1630"/>
        <end position="1647"/>
    </location>
</feature>
<gene>
    <name evidence="2" type="ORF">AK812_SmicGene3676</name>
</gene>
<dbReference type="InterPro" id="IPR013087">
    <property type="entry name" value="Znf_C2H2_type"/>
</dbReference>
<dbReference type="Gene3D" id="3.30.420.10">
    <property type="entry name" value="Ribonuclease H-like superfamily/Ribonuclease H"/>
    <property type="match status" value="1"/>
</dbReference>
<feature type="region of interest" description="Disordered" evidence="1">
    <location>
        <begin position="1228"/>
        <end position="1316"/>
    </location>
</feature>
<feature type="compositionally biased region" description="Low complexity" evidence="1">
    <location>
        <begin position="247"/>
        <end position="259"/>
    </location>
</feature>
<feature type="region of interest" description="Disordered" evidence="1">
    <location>
        <begin position="247"/>
        <end position="267"/>
    </location>
</feature>
<reference evidence="2 3" key="1">
    <citation type="submission" date="2016-02" db="EMBL/GenBank/DDBJ databases">
        <title>Genome analysis of coral dinoflagellate symbionts highlights evolutionary adaptations to a symbiotic lifestyle.</title>
        <authorList>
            <person name="Aranda M."/>
            <person name="Li Y."/>
            <person name="Liew Y.J."/>
            <person name="Baumgarten S."/>
            <person name="Simakov O."/>
            <person name="Wilson M."/>
            <person name="Piel J."/>
            <person name="Ashoor H."/>
            <person name="Bougouffa S."/>
            <person name="Bajic V.B."/>
            <person name="Ryu T."/>
            <person name="Ravasi T."/>
            <person name="Bayer T."/>
            <person name="Micklem G."/>
            <person name="Kim H."/>
            <person name="Bhak J."/>
            <person name="Lajeunesse T.C."/>
            <person name="Voolstra C.R."/>
        </authorList>
    </citation>
    <scope>NUCLEOTIDE SEQUENCE [LARGE SCALE GENOMIC DNA]</scope>
    <source>
        <strain evidence="2 3">CCMP2467</strain>
    </source>
</reference>
<evidence type="ECO:0000313" key="3">
    <source>
        <dbReference type="Proteomes" id="UP000186817"/>
    </source>
</evidence>
<feature type="compositionally biased region" description="Basic and acidic residues" evidence="1">
    <location>
        <begin position="1293"/>
        <end position="1302"/>
    </location>
</feature>
<feature type="compositionally biased region" description="Acidic residues" evidence="1">
    <location>
        <begin position="575"/>
        <end position="586"/>
    </location>
</feature>
<dbReference type="PROSITE" id="PS00028">
    <property type="entry name" value="ZINC_FINGER_C2H2_1"/>
    <property type="match status" value="1"/>
</dbReference>
<feature type="region of interest" description="Disordered" evidence="1">
    <location>
        <begin position="1619"/>
        <end position="1661"/>
    </location>
</feature>
<dbReference type="InterPro" id="IPR036691">
    <property type="entry name" value="Endo/exonu/phosph_ase_sf"/>
</dbReference>
<feature type="region of interest" description="Disordered" evidence="1">
    <location>
        <begin position="562"/>
        <end position="586"/>
    </location>
</feature>
<dbReference type="OrthoDB" id="6435201at2759"/>
<evidence type="ECO:0000313" key="2">
    <source>
        <dbReference type="EMBL" id="OLQ12444.1"/>
    </source>
</evidence>
<dbReference type="GO" id="GO:0003676">
    <property type="term" value="F:nucleic acid binding"/>
    <property type="evidence" value="ECO:0007669"/>
    <property type="project" value="InterPro"/>
</dbReference>
<feature type="region of interest" description="Disordered" evidence="1">
    <location>
        <begin position="333"/>
        <end position="375"/>
    </location>
</feature>
<organism evidence="2 3">
    <name type="scientific">Symbiodinium microadriaticum</name>
    <name type="common">Dinoflagellate</name>
    <name type="synonym">Zooxanthella microadriatica</name>
    <dbReference type="NCBI Taxonomy" id="2951"/>
    <lineage>
        <taxon>Eukaryota</taxon>
        <taxon>Sar</taxon>
        <taxon>Alveolata</taxon>
        <taxon>Dinophyceae</taxon>
        <taxon>Suessiales</taxon>
        <taxon>Symbiodiniaceae</taxon>
        <taxon>Symbiodinium</taxon>
    </lineage>
</organism>
<dbReference type="SUPFAM" id="SSF56219">
    <property type="entry name" value="DNase I-like"/>
    <property type="match status" value="1"/>
</dbReference>
<evidence type="ECO:0000256" key="1">
    <source>
        <dbReference type="SAM" id="MobiDB-lite"/>
    </source>
</evidence>
<sequence>MGGKRQPQQQPWKDSRNEQYWRGSWALSPRSQRSQQPRYDQVELDGKGSQSGWDTARPWDMDVSGAHRTPTVTQAVQKELTAARKADARLRRLTAEKELRAKQWEKFKAEQKRNFLKQRQQFGEDIAKLDNEMSQAAEVGKNAAEKMKLIVLQGAALAQASSAQPEQDDQEWERLMTSEEMVVEPAGFLQEAFRTAMSVGQAPPGLHRPGLAGEAAGPPAHDRLPSFGMQFHHGSAGIPSPLMEATSAHQAATTSAPASHGSAPDMAASPVPVPLATDPYTRIPGCQETVAPRRFIPDRELPARGCLQRRRHHEQRSSLPRKQLGKLHMAIFPEPPSQTSWKPNDRCWSHSGEHVSRRRRASLHQGRPKPRLQLPKPEHLHSINREASMESLQFRQEQILSATTMEMETSSFDTPVCNTFSFAASVPGSLLSALAFSLCFARVFCFGFLHCSYQAMVLLIAPSQTLKVLEVVTFDAYVVAPGDIPLTIFLDLRQVAGSSQFAVLKDPRLTYEAILGLLPVQPPIGWRVVVEGGRRRHGYVKVQTGDTLLLGFVPAEDVFSDLEASSTSPASSEGGDGDDGEDGEEEATAAWWGAFTCVPSLGYKPEVITLTIQLPVAVHEVLVGLNPLRHPDARLEAGALIVFQPRDFDRPSPVSFAAMLASPDGWDHEAALPFRFDPSLWIVHDTGDTGLLMPPGGRRLSRNELAAFLGYRLEGLVTAAPEPPIRDFCQQGFVYSAVVAVSQVLTGRPRGPGQPCIVFLDLRPILQDLSWFLLDPDFAPDTRDRSPSSDSWRTLRSDPSEDGSDSGEEAQGVYAWAAVHCLSWLSQAAPIIIHLAGIVAFKLLCEPSGAGTRAHNLLTTLRTITRQLGFAWPHLQLDAAPFQVLDEHTGGWIEEGPVGDVMVPVAILKPEYSHELFAVELRLPCTLHDAVEIAQACRRTPDHLRFPHICAVDPQPVPGFATFLALPRWRPDAVVVCINAARVDGRVFADYVPSYASYESLCWFIDVPPQVGYDIYIGGDDQPLAPGVVVHLSAGMQICVVEPEEVPSLQRVLPQLLLHPDFWQLDCAFPEPALSDVYCVALRDHHRMHVADFGSPMHIREQIAACVGIPSGRFHLLRSDPPSRDVSLSGVPCRTILGACTCEGGPGDCLGFFLDLRPIQEGIRLACTPNRSLDLRAFLQGLSDDAPPGWRPVVHQTGLSDQGHLPLHPGAVVVVDYEPLPVLAHGASDISPSNSDGDGGGLDAYFANRGVGQDAPAGAVPAPDQGDRPPATAVDPPAGSAESHGWQGSYDDQDLHGGRSGDDAEGSPVSGQVEAQSITDCSSSDGLVFQIYSPEYDSEVVPTDLVPPVEAPAAFALVSQLREADAHRRSPRLAPSYPQLHDAPITLIAMPHWPCSGVIVLFDCRLVNGRVLTFQAPSRGRMFLSSLGLEHQRLVRSFIETCLGPFQLALPFISKRVNWILSDGEQRAVALQEDCFATDSAQASEALGLAPGHFLLIPSLPNVANHSRRGTLSTRVLIACQLQDYPGGPEDQVPFIFDLRPILLEIGWAYAPRGSVDMQVLCGRLQVRCPTGYHVRIYGGTYNGDVGNHYRQVQAGEVLTAEYHPNFVREVVSSLQPASYVPDTDSAGGSRSSAQPYRSPAASSASSHPDAGTGGSRAGPLGRLRQAPSCSQYMCRRAIVVQHALAEGRPVSTPVPRAQKDVDACLPGFSCRLRFHRALLHPAIDPCGAHLKLLRDALTLLSWITSCIACQVLCRARLYYRPALFLLLLWHFAAVVEGVQLPEVSQGTASCIVEEPGDAFTALNPGLCRFDLPAAPRPVPTPARNAFRGVLATLPSSTLGSVEANKQGLATAPNEELTRGPFLTLLEESRMQSQDYPLYLAATLLDTLAEHFSSANEGQDDLQTCADKVTVRTLSLCDSLPHTKASAPPTLPTPLSTDAIFGRLRFPDQTMQLGGVSLGFTGRQAYLFMQPAVRFGTFSELTALLPGTRAAALRDGLPAPAGSTRLLCYVDGSFTPAANQKPCLLGWSCIFTDPAYASVSIVSGAAPSWFHALDVDPCAFVAECFALTAAVWVGSTAFWGRHVTYRSDCQAALQVASGRVASIANGVALTLRRTFACFDALIGRPAELQYVPGHCGVFGNEAADAAAKLASVGSPVGALSWEDTEGPNSNSWWANSGQRIEWCGLAMRSLSGDVTLPPLGELTAHPRSHLGFSPDQTIAPFCTQQPRLRNDDVAKTARLALCLATYNVLSLSGQAYADREPSGLAYAAGRPAMLAACFSKAGVNFAALQEARTEAGFLRTDGFLRFASGGTAGCLGVELWFRDGHALLTDAADGHHISVFCKEAFVTGHKDSRRLLMHFHAGPIRLCFASLHAPHRGTEHAKLASWWEETLSILRHASAKAPVVIGGDFNASVGSLCCTKIGDVSPEEQDEPGSYLKENRPKMQEIIDAAPCIPWQASADAHAAALVGYLQRALPDAFPRPQRRKRQAYLSDSTWALHAEVATLRRPGRSDILDEALSSPWAFQAAVQGHRQSTALRTLAAQLKRACRADRANYLSSLADEVQANSEGSYRALHRLLGLQHKKPFAPEVLPEILDAEGHACETPETAMQRWRSYFGDMEAGVPQDLSGVHAEAAERDALAWVAPGDAVEMPGPSDVGQAIAQLKCNKACGPDGLPGDVFKMLPASFATLLMPLALKLRILREEAAGLKGSLLTWLYKQRGARNLCTSYRAIMLLPALTKILHRPQRGLSGIWRSPHEGLSPMVGDEVADTLAEGRSSLADIMYSAGVERIVAKRDSLRGCGAGANRVPRIPWDGCRDLSVPAAATQEAVLSDVIWADDLAECFLLTDASRAASQIGQEASCLDGAFTSHGYTLSYGEMLFSLGGFSTRKGEEALYHRTVSSMFRQTLCVPKHENQHISGATMCAMLCLPDPKTLLSVERLRYLRQLVQAAPDVLWALVRSDSAFLSEMRGSLAWLFRRLSATIPLANPDYHWQDWAAMMCNSPGRFRGWIKRAATLEVHRLTALAALQTCRSFLVGFCHNRGGQPATDPTARFAEACLPCKKAFVDRVSWACHASKVHGYRTRAAELTRGAKQAWRSGCGKLFASVGRMQRHVFVTPSCQQRWGSFLPAGGSSLSPIHPSAPPVQLAGSRVADEAARILPDGECHPGLLEALLALDTSEDSAAWEVVVDFVAPLAHLRHTVRAWCSHVQAQDFAPAVSENLLLLLDPDLCCDHFPQPRPAASVVDFFAPLLPVPELVLPLAFSGTIVSFTVDPPPLPCFVYPFDCSVPLSAASRQIEWLTAATDTLLQAVQMSLQYPVSIRCSAAALQCLEPFTTWLLAGGFVRAADGIASPAG</sequence>
<feature type="compositionally biased region" description="Polar residues" evidence="1">
    <location>
        <begin position="1"/>
        <end position="12"/>
    </location>
</feature>
<dbReference type="Proteomes" id="UP000186817">
    <property type="component" value="Unassembled WGS sequence"/>
</dbReference>
<dbReference type="Gene3D" id="3.60.10.10">
    <property type="entry name" value="Endonuclease/exonuclease/phosphatase"/>
    <property type="match status" value="1"/>
</dbReference>
<feature type="compositionally biased region" description="Basic and acidic residues" evidence="1">
    <location>
        <begin position="343"/>
        <end position="355"/>
    </location>
</feature>
<accession>A0A1Q9EYB9</accession>